<dbReference type="OrthoDB" id="3530177at2759"/>
<organism evidence="2 3">
    <name type="scientific">Botryotinia convoluta</name>
    <dbReference type="NCBI Taxonomy" id="54673"/>
    <lineage>
        <taxon>Eukaryota</taxon>
        <taxon>Fungi</taxon>
        <taxon>Dikarya</taxon>
        <taxon>Ascomycota</taxon>
        <taxon>Pezizomycotina</taxon>
        <taxon>Leotiomycetes</taxon>
        <taxon>Helotiales</taxon>
        <taxon>Sclerotiniaceae</taxon>
        <taxon>Botryotinia</taxon>
    </lineage>
</organism>
<reference evidence="2 3" key="1">
    <citation type="submission" date="2017-12" db="EMBL/GenBank/DDBJ databases">
        <title>Comparative genomics of Botrytis spp.</title>
        <authorList>
            <person name="Valero-Jimenez C.A."/>
            <person name="Tapia P."/>
            <person name="Veloso J."/>
            <person name="Silva-Moreno E."/>
            <person name="Staats M."/>
            <person name="Valdes J.H."/>
            <person name="Van Kan J.A.L."/>
        </authorList>
    </citation>
    <scope>NUCLEOTIDE SEQUENCE [LARGE SCALE GENOMIC DNA]</scope>
    <source>
        <strain evidence="2 3">MUCL11595</strain>
    </source>
</reference>
<feature type="region of interest" description="Disordered" evidence="1">
    <location>
        <begin position="132"/>
        <end position="156"/>
    </location>
</feature>
<evidence type="ECO:0000256" key="1">
    <source>
        <dbReference type="SAM" id="MobiDB-lite"/>
    </source>
</evidence>
<accession>A0A4Z1IE46</accession>
<comment type="caution">
    <text evidence="2">The sequence shown here is derived from an EMBL/GenBank/DDBJ whole genome shotgun (WGS) entry which is preliminary data.</text>
</comment>
<sequence length="439" mass="50171">MDTSEWSSNLAVRNKEPIVTVREILQDSDVDAQIIEPCSSHSPRKRNHYEVERNSIITPSIRKPSNEKEQVSPAKRQRNDRGMESICLQTEHNGKSRGTVFIEKEIAASKKGNERIPETPNIGKRFEGFEVTLSGSAPPSSPPSDRNGPESSGTNETTSIEARMLPLDTLSPALAHLSSAHHENPRSNSISSSSKSCHYKYHNLKSNYENISHNTSEAQTPKERSDKYEYKLNNTETNQNCEHISNTFESLFPIVKDWIEQQRSQFDTITERINKIFSLIQQGERLLQNAMTTENASRLELLIDRITHVLAEDFRIDDPSSAVPNFPPERDFVAQLTNVYVSTDPSQTLEELQQFANMRSNMGVSLNEKEARFIDTIKALGATQTKLKEEWNMLNLKEDKNNFKFMLEMNSCERAKVLQRVWDLKKEIANFYMCADTRR</sequence>
<proteinExistence type="predicted"/>
<feature type="region of interest" description="Disordered" evidence="1">
    <location>
        <begin position="59"/>
        <end position="82"/>
    </location>
</feature>
<dbReference type="EMBL" id="PQXN01000050">
    <property type="protein sequence ID" value="TGO58904.1"/>
    <property type="molecule type" value="Genomic_DNA"/>
</dbReference>
<dbReference type="AlphaFoldDB" id="A0A4Z1IE46"/>
<name>A0A4Z1IE46_9HELO</name>
<keyword evidence="3" id="KW-1185">Reference proteome</keyword>
<dbReference type="Proteomes" id="UP000297527">
    <property type="component" value="Unassembled WGS sequence"/>
</dbReference>
<protein>
    <submittedName>
        <fullName evidence="2">Uncharacterized protein</fullName>
    </submittedName>
</protein>
<evidence type="ECO:0000313" key="3">
    <source>
        <dbReference type="Proteomes" id="UP000297527"/>
    </source>
</evidence>
<gene>
    <name evidence="2" type="ORF">BCON_0050g00360</name>
</gene>
<evidence type="ECO:0000313" key="2">
    <source>
        <dbReference type="EMBL" id="TGO58904.1"/>
    </source>
</evidence>